<dbReference type="Proteomes" id="UP000051373">
    <property type="component" value="Unassembled WGS sequence"/>
</dbReference>
<evidence type="ECO:0000256" key="1">
    <source>
        <dbReference type="SAM" id="Phobius"/>
    </source>
</evidence>
<feature type="domain" description="PASTA" evidence="2">
    <location>
        <begin position="104"/>
        <end position="171"/>
    </location>
</feature>
<accession>A0A0S8FWV2</accession>
<sequence>MYYNGTKVFLISFLVSLFTAAIVCVLFIFVLPFARGGADKVVPDLIGSNQEQARVIAESRDLLLVVGGEEENDEVPPQLVFRQTPLPGSVVRSKSTITVFVSKGSSQIMVPDMQGLGLSEATVQMSELGLKIGDVKSEENAQVEKDKIISTIPEAGVKVKRGESITVVLSRGVETVAVPRLIGKSFSSAKRIIENAGFVVGSVRYEVSTEFNVGIVMRQNPSSGREAKKGSAIDVVVATVLE</sequence>
<comment type="caution">
    <text evidence="3">The sequence shown here is derived from an EMBL/GenBank/DDBJ whole genome shotgun (WGS) entry which is preliminary data.</text>
</comment>
<feature type="transmembrane region" description="Helical" evidence="1">
    <location>
        <begin position="6"/>
        <end position="31"/>
    </location>
</feature>
<evidence type="ECO:0000313" key="3">
    <source>
        <dbReference type="EMBL" id="KPK64594.1"/>
    </source>
</evidence>
<dbReference type="AlphaFoldDB" id="A0A0S8FWV2"/>
<dbReference type="PROSITE" id="PS51178">
    <property type="entry name" value="PASTA"/>
    <property type="match status" value="3"/>
</dbReference>
<proteinExistence type="predicted"/>
<evidence type="ECO:0000259" key="2">
    <source>
        <dbReference type="PROSITE" id="PS51178"/>
    </source>
</evidence>
<keyword evidence="1" id="KW-0472">Membrane</keyword>
<dbReference type="CDD" id="cd06577">
    <property type="entry name" value="PASTA_pknB"/>
    <property type="match status" value="3"/>
</dbReference>
<dbReference type="Gene3D" id="3.30.10.20">
    <property type="match status" value="3"/>
</dbReference>
<evidence type="ECO:0000313" key="4">
    <source>
        <dbReference type="Proteomes" id="UP000051373"/>
    </source>
</evidence>
<reference evidence="3 4" key="1">
    <citation type="journal article" date="2015" name="Microbiome">
        <title>Genomic resolution of linkages in carbon, nitrogen, and sulfur cycling among widespread estuary sediment bacteria.</title>
        <authorList>
            <person name="Baker B.J."/>
            <person name="Lazar C.S."/>
            <person name="Teske A.P."/>
            <person name="Dick G.J."/>
        </authorList>
    </citation>
    <scope>NUCLEOTIDE SEQUENCE [LARGE SCALE GENOMIC DNA]</scope>
    <source>
        <strain evidence="3">SM23_42</strain>
    </source>
</reference>
<organism evidence="3 4">
    <name type="scientific">candidate division WOR_3 bacterium SM23_42</name>
    <dbReference type="NCBI Taxonomy" id="1703779"/>
    <lineage>
        <taxon>Bacteria</taxon>
        <taxon>Bacteria division WOR-3</taxon>
    </lineage>
</organism>
<dbReference type="STRING" id="1703779.AMJ83_02535"/>
<feature type="domain" description="PASTA" evidence="2">
    <location>
        <begin position="172"/>
        <end position="239"/>
    </location>
</feature>
<gene>
    <name evidence="3" type="ORF">AMJ83_02535</name>
</gene>
<dbReference type="Pfam" id="PF03793">
    <property type="entry name" value="PASTA"/>
    <property type="match status" value="3"/>
</dbReference>
<keyword evidence="1" id="KW-0812">Transmembrane</keyword>
<dbReference type="SMART" id="SM00740">
    <property type="entry name" value="PASTA"/>
    <property type="match status" value="3"/>
</dbReference>
<protein>
    <recommendedName>
        <fullName evidence="2">PASTA domain-containing protein</fullName>
    </recommendedName>
</protein>
<dbReference type="InterPro" id="IPR005543">
    <property type="entry name" value="PASTA_dom"/>
</dbReference>
<keyword evidence="1" id="KW-1133">Transmembrane helix</keyword>
<feature type="domain" description="PASTA" evidence="2">
    <location>
        <begin position="37"/>
        <end position="103"/>
    </location>
</feature>
<name>A0A0S8FWV2_UNCW3</name>
<dbReference type="EMBL" id="LJUJ01000002">
    <property type="protein sequence ID" value="KPK64594.1"/>
    <property type="molecule type" value="Genomic_DNA"/>
</dbReference>